<evidence type="ECO:0000256" key="3">
    <source>
        <dbReference type="ARBA" id="ARBA00023163"/>
    </source>
</evidence>
<gene>
    <name evidence="5" type="ORF">F3B53_02210</name>
</gene>
<dbReference type="Pfam" id="PF12833">
    <property type="entry name" value="HTH_18"/>
    <property type="match status" value="1"/>
</dbReference>
<dbReference type="Gene3D" id="3.30.565.10">
    <property type="entry name" value="Histidine kinase-like ATPase, C-terminal domain"/>
    <property type="match status" value="1"/>
</dbReference>
<evidence type="ECO:0000256" key="2">
    <source>
        <dbReference type="ARBA" id="ARBA00023125"/>
    </source>
</evidence>
<organism evidence="5 6">
    <name type="scientific">Bacteroides ovatus</name>
    <dbReference type="NCBI Taxonomy" id="28116"/>
    <lineage>
        <taxon>Bacteria</taxon>
        <taxon>Pseudomonadati</taxon>
        <taxon>Bacteroidota</taxon>
        <taxon>Bacteroidia</taxon>
        <taxon>Bacteroidales</taxon>
        <taxon>Bacteroidaceae</taxon>
        <taxon>Bacteroides</taxon>
    </lineage>
</organism>
<dbReference type="PROSITE" id="PS50110">
    <property type="entry name" value="RESPONSE_REGULATORY"/>
    <property type="match status" value="1"/>
</dbReference>
<dbReference type="InterPro" id="IPR018060">
    <property type="entry name" value="HTH_AraC"/>
</dbReference>
<dbReference type="EMBL" id="VWFC01000002">
    <property type="protein sequence ID" value="KAB1330577.1"/>
    <property type="molecule type" value="Genomic_DNA"/>
</dbReference>
<dbReference type="GO" id="GO:0043565">
    <property type="term" value="F:sequence-specific DNA binding"/>
    <property type="evidence" value="ECO:0007669"/>
    <property type="project" value="InterPro"/>
</dbReference>
<comment type="caution">
    <text evidence="5">The sequence shown here is derived from an EMBL/GenBank/DDBJ whole genome shotgun (WGS) entry which is preliminary data.</text>
</comment>
<dbReference type="Gene3D" id="1.10.10.60">
    <property type="entry name" value="Homeodomain-like"/>
    <property type="match status" value="1"/>
</dbReference>
<dbReference type="InterPro" id="IPR011006">
    <property type="entry name" value="CheY-like_superfamily"/>
</dbReference>
<dbReference type="InterPro" id="IPR001789">
    <property type="entry name" value="Sig_transdc_resp-reg_receiver"/>
</dbReference>
<dbReference type="Gene3D" id="3.40.50.2300">
    <property type="match status" value="1"/>
</dbReference>
<name>A0A139KXK2_BACOV</name>
<reference evidence="5 6" key="1">
    <citation type="journal article" date="2019" name="Nat. Med.">
        <title>A library of human gut bacterial isolates paired with longitudinal multiomics data enables mechanistic microbiome research.</title>
        <authorList>
            <person name="Poyet M."/>
            <person name="Groussin M."/>
            <person name="Gibbons S.M."/>
            <person name="Avila-Pacheco J."/>
            <person name="Jiang X."/>
            <person name="Kearney S.M."/>
            <person name="Perrotta A.R."/>
            <person name="Berdy B."/>
            <person name="Zhao S."/>
            <person name="Lieberman T.D."/>
            <person name="Swanson P.K."/>
            <person name="Smith M."/>
            <person name="Roesemann S."/>
            <person name="Alexander J.E."/>
            <person name="Rich S.A."/>
            <person name="Livny J."/>
            <person name="Vlamakis H."/>
            <person name="Clish C."/>
            <person name="Bullock K."/>
            <person name="Deik A."/>
            <person name="Scott J."/>
            <person name="Pierce K.A."/>
            <person name="Xavier R.J."/>
            <person name="Alm E.J."/>
        </authorList>
    </citation>
    <scope>NUCLEOTIDE SEQUENCE [LARGE SCALE GENOMIC DNA]</scope>
    <source>
        <strain evidence="5 6">BIOML-A2</strain>
    </source>
</reference>
<evidence type="ECO:0000313" key="5">
    <source>
        <dbReference type="EMBL" id="KAB1330577.1"/>
    </source>
</evidence>
<dbReference type="PROSITE" id="PS01124">
    <property type="entry name" value="HTH_ARAC_FAMILY_2"/>
    <property type="match status" value="1"/>
</dbReference>
<dbReference type="GO" id="GO:0000160">
    <property type="term" value="P:phosphorelay signal transduction system"/>
    <property type="evidence" value="ECO:0007669"/>
    <property type="project" value="InterPro"/>
</dbReference>
<dbReference type="PANTHER" id="PTHR43280:SF2">
    <property type="entry name" value="HTH-TYPE TRANSCRIPTIONAL REGULATOR EXSA"/>
    <property type="match status" value="1"/>
</dbReference>
<keyword evidence="2" id="KW-0238">DNA-binding</keyword>
<dbReference type="SUPFAM" id="SSF46689">
    <property type="entry name" value="Homeodomain-like"/>
    <property type="match status" value="1"/>
</dbReference>
<dbReference type="AlphaFoldDB" id="A0A139KXK2"/>
<sequence length="587" mass="66435">MNDCYLSLLLNFRALLSIDSGVNLVNSKQAIGVILPDLSLLGYAVPVESFGIGLFIVLFAYLAVEYNVQLLSHEKLKIAMNMLHTTHTPLILLRNQLEELKTGNLPESLSQQVEEALGYTECIIYCNQNIVTLNKVNKKILPKTSTVNLELSSYITSIVNQCRPYADSRRIQLTVSECSDCVSCRINENIMTAALQHLISKLILASDLGCCISINITHTIDSWQLQITNCEIADKRVGKMFPFIPVIFPIYGYSDLWTVRKIIRLHGGKINGYRHGKSFAFQIVIPTDCHCRNQECSAIKHSSTNTKKKTKESSESDKDDTPNTKTKDTSHILLVMADGAFRNYLKKALSRYFQISALEDPDLLKDTVVRQNPDAIIIDDNVNGTNGDTLSFRIKTDKMIGYIPVVLLIRAFDNESYLSHLGSGADRLELRTESICRLRANIRMLVENRMVLRERVKLFLSDAVFPMVPTKEEMETENTDQIFMDKVNKILETNLSTDKYTIDKLSIDIGMSRTAFYSRIREITGNPPENYIYSFKMGRALKLLASQQYTVSEIAGMLGYCDAKYFGKKFKDFYHVCPTDYIKSIIG</sequence>
<evidence type="ECO:0000256" key="1">
    <source>
        <dbReference type="ARBA" id="ARBA00023015"/>
    </source>
</evidence>
<dbReference type="PANTHER" id="PTHR43280">
    <property type="entry name" value="ARAC-FAMILY TRANSCRIPTIONAL REGULATOR"/>
    <property type="match status" value="1"/>
</dbReference>
<dbReference type="InterPro" id="IPR036890">
    <property type="entry name" value="HATPase_C_sf"/>
</dbReference>
<dbReference type="GO" id="GO:0003700">
    <property type="term" value="F:DNA-binding transcription factor activity"/>
    <property type="evidence" value="ECO:0007669"/>
    <property type="project" value="InterPro"/>
</dbReference>
<dbReference type="InterPro" id="IPR009057">
    <property type="entry name" value="Homeodomain-like_sf"/>
</dbReference>
<dbReference type="STRING" id="28116.Bovatus_00604"/>
<keyword evidence="3" id="KW-0804">Transcription</keyword>
<dbReference type="SMART" id="SM00342">
    <property type="entry name" value="HTH_ARAC"/>
    <property type="match status" value="1"/>
</dbReference>
<proteinExistence type="predicted"/>
<dbReference type="RefSeq" id="WP_061448318.1">
    <property type="nucleotide sequence ID" value="NZ_CP113514.1"/>
</dbReference>
<evidence type="ECO:0000256" key="4">
    <source>
        <dbReference type="SAM" id="MobiDB-lite"/>
    </source>
</evidence>
<dbReference type="SUPFAM" id="SSF52172">
    <property type="entry name" value="CheY-like"/>
    <property type="match status" value="1"/>
</dbReference>
<protein>
    <submittedName>
        <fullName evidence="5">Helix-turn-helix domain-containing protein</fullName>
    </submittedName>
</protein>
<accession>A0A139KXK2</accession>
<feature type="compositionally biased region" description="Basic and acidic residues" evidence="4">
    <location>
        <begin position="311"/>
        <end position="326"/>
    </location>
</feature>
<dbReference type="Proteomes" id="UP000375690">
    <property type="component" value="Unassembled WGS sequence"/>
</dbReference>
<feature type="region of interest" description="Disordered" evidence="4">
    <location>
        <begin position="302"/>
        <end position="326"/>
    </location>
</feature>
<keyword evidence="1" id="KW-0805">Transcription regulation</keyword>
<evidence type="ECO:0000313" key="6">
    <source>
        <dbReference type="Proteomes" id="UP000375690"/>
    </source>
</evidence>